<feature type="transmembrane region" description="Helical" evidence="1">
    <location>
        <begin position="121"/>
        <end position="140"/>
    </location>
</feature>
<keyword evidence="1" id="KW-0472">Membrane</keyword>
<protein>
    <submittedName>
        <fullName evidence="2">Energy coupling factor transporter S component ThiW</fullName>
    </submittedName>
</protein>
<accession>A0A7C3EWG2</accession>
<evidence type="ECO:0000313" key="2">
    <source>
        <dbReference type="EMBL" id="HFK20449.1"/>
    </source>
</evidence>
<dbReference type="Pfam" id="PF09512">
    <property type="entry name" value="ThiW"/>
    <property type="match status" value="1"/>
</dbReference>
<evidence type="ECO:0000256" key="1">
    <source>
        <dbReference type="SAM" id="Phobius"/>
    </source>
</evidence>
<keyword evidence="1" id="KW-1133">Transmembrane helix</keyword>
<dbReference type="Gene3D" id="1.10.1760.20">
    <property type="match status" value="1"/>
</dbReference>
<feature type="transmembrane region" description="Helical" evidence="1">
    <location>
        <begin position="59"/>
        <end position="83"/>
    </location>
</feature>
<proteinExistence type="predicted"/>
<feature type="transmembrane region" description="Helical" evidence="1">
    <location>
        <begin position="89"/>
        <end position="109"/>
    </location>
</feature>
<name>A0A7C3EWG2_9CREN</name>
<feature type="transmembrane region" description="Helical" evidence="1">
    <location>
        <begin position="20"/>
        <end position="38"/>
    </location>
</feature>
<organism evidence="2">
    <name type="scientific">Candidatus Methanomethylicus mesodigestus</name>
    <dbReference type="NCBI Taxonomy" id="1867258"/>
    <lineage>
        <taxon>Archaea</taxon>
        <taxon>Thermoproteota</taxon>
        <taxon>Methanosuratincolia</taxon>
        <taxon>Candidatus Methanomethylicales</taxon>
        <taxon>Candidatus Methanomethylicaceae</taxon>
        <taxon>Candidatus Methanomethylicus</taxon>
    </lineage>
</organism>
<feature type="transmembrane region" description="Helical" evidence="1">
    <location>
        <begin position="152"/>
        <end position="177"/>
    </location>
</feature>
<dbReference type="NCBIfam" id="TIGR02359">
    <property type="entry name" value="thiW"/>
    <property type="match status" value="1"/>
</dbReference>
<dbReference type="PIRSF" id="PIRSF024534">
    <property type="entry name" value="ThiW"/>
    <property type="match status" value="1"/>
</dbReference>
<keyword evidence="1" id="KW-0812">Transmembrane</keyword>
<dbReference type="EMBL" id="DSTX01000005">
    <property type="protein sequence ID" value="HFK20449.1"/>
    <property type="molecule type" value="Genomic_DNA"/>
</dbReference>
<dbReference type="InterPro" id="IPR012652">
    <property type="entry name" value="ThiW"/>
</dbReference>
<gene>
    <name evidence="2" type="primary">thiW</name>
    <name evidence="2" type="ORF">ENS19_04120</name>
</gene>
<sequence length="188" mass="19564">MDRLEKKEAGKKSSGNKASIRIAISAIMIALGVILSAYPGAIPIGPTKVFPFQHMINGIAGFLLGPFYAGGIALAIGILRIGIGTGTVFAIFGGVPGALVVGFVCRYLVKRPAISLVEPLGTAFGALISAFFVAPVIGAGPLPPFLGISAQWALFTIFFLMSSIPGSILGYLVLIALKRRGMLESMQN</sequence>
<dbReference type="AlphaFoldDB" id="A0A7C3EWG2"/>
<comment type="caution">
    <text evidence="2">The sequence shown here is derived from an EMBL/GenBank/DDBJ whole genome shotgun (WGS) entry which is preliminary data.</text>
</comment>
<reference evidence="2" key="1">
    <citation type="journal article" date="2020" name="mSystems">
        <title>Genome- and Community-Level Interaction Insights into Carbon Utilization and Element Cycling Functions of Hydrothermarchaeota in Hydrothermal Sediment.</title>
        <authorList>
            <person name="Zhou Z."/>
            <person name="Liu Y."/>
            <person name="Xu W."/>
            <person name="Pan J."/>
            <person name="Luo Z.H."/>
            <person name="Li M."/>
        </authorList>
    </citation>
    <scope>NUCLEOTIDE SEQUENCE [LARGE SCALE GENOMIC DNA]</scope>
    <source>
        <strain evidence="2">SpSt-468</strain>
    </source>
</reference>